<dbReference type="RefSeq" id="WP_345111185.1">
    <property type="nucleotide sequence ID" value="NZ_BAABDH010000018.1"/>
</dbReference>
<accession>A0ABP7MR96</accession>
<comment type="caution">
    <text evidence="2">The sequence shown here is derived from an EMBL/GenBank/DDBJ whole genome shotgun (WGS) entry which is preliminary data.</text>
</comment>
<protein>
    <recommendedName>
        <fullName evidence="4">General stress protein</fullName>
    </recommendedName>
</protein>
<keyword evidence="3" id="KW-1185">Reference proteome</keyword>
<reference evidence="3" key="1">
    <citation type="journal article" date="2019" name="Int. J. Syst. Evol. Microbiol.">
        <title>The Global Catalogue of Microorganisms (GCM) 10K type strain sequencing project: providing services to taxonomists for standard genome sequencing and annotation.</title>
        <authorList>
            <consortium name="The Broad Institute Genomics Platform"/>
            <consortium name="The Broad Institute Genome Sequencing Center for Infectious Disease"/>
            <person name="Wu L."/>
            <person name="Ma J."/>
        </authorList>
    </citation>
    <scope>NUCLEOTIDE SEQUENCE [LARGE SCALE GENOMIC DNA]</scope>
    <source>
        <strain evidence="3">JCM 17214</strain>
    </source>
</reference>
<feature type="region of interest" description="Disordered" evidence="1">
    <location>
        <begin position="1"/>
        <end position="122"/>
    </location>
</feature>
<gene>
    <name evidence="2" type="ORF">GCM10022406_10970</name>
</gene>
<evidence type="ECO:0000256" key="1">
    <source>
        <dbReference type="SAM" id="MobiDB-lite"/>
    </source>
</evidence>
<evidence type="ECO:0008006" key="4">
    <source>
        <dbReference type="Google" id="ProtNLM"/>
    </source>
</evidence>
<dbReference type="EMBL" id="BAABDH010000018">
    <property type="protein sequence ID" value="GAA3926988.1"/>
    <property type="molecule type" value="Genomic_DNA"/>
</dbReference>
<feature type="compositionally biased region" description="Basic and acidic residues" evidence="1">
    <location>
        <begin position="1"/>
        <end position="25"/>
    </location>
</feature>
<sequence>MAIDKEDTTEKRIPENEQLENEKAFKKGQSNGKESDDASAHRNVGANGYTQRSDQKDQLQNLHIGGSETTPQGGNDHHTDGEQAQGPGFTKEGSYEMGNGVRSQDQEFGEEAPSGPATPAHD</sequence>
<dbReference type="Proteomes" id="UP001499909">
    <property type="component" value="Unassembled WGS sequence"/>
</dbReference>
<proteinExistence type="predicted"/>
<evidence type="ECO:0000313" key="3">
    <source>
        <dbReference type="Proteomes" id="UP001499909"/>
    </source>
</evidence>
<organism evidence="2 3">
    <name type="scientific">Hymenobacter algoricola</name>
    <dbReference type="NCBI Taxonomy" id="486267"/>
    <lineage>
        <taxon>Bacteria</taxon>
        <taxon>Pseudomonadati</taxon>
        <taxon>Bacteroidota</taxon>
        <taxon>Cytophagia</taxon>
        <taxon>Cytophagales</taxon>
        <taxon>Hymenobacteraceae</taxon>
        <taxon>Hymenobacter</taxon>
    </lineage>
</organism>
<evidence type="ECO:0000313" key="2">
    <source>
        <dbReference type="EMBL" id="GAA3926988.1"/>
    </source>
</evidence>
<name>A0ABP7MR96_9BACT</name>